<protein>
    <submittedName>
        <fullName evidence="2">Uncharacterized protein</fullName>
    </submittedName>
</protein>
<comment type="caution">
    <text evidence="2">The sequence shown here is derived from an EMBL/GenBank/DDBJ whole genome shotgun (WGS) entry which is preliminary data.</text>
</comment>
<dbReference type="Proteomes" id="UP000247233">
    <property type="component" value="Unassembled WGS sequence"/>
</dbReference>
<evidence type="ECO:0000313" key="2">
    <source>
        <dbReference type="EMBL" id="PWY86854.1"/>
    </source>
</evidence>
<dbReference type="EMBL" id="MSFL01000007">
    <property type="protein sequence ID" value="PWY86854.1"/>
    <property type="molecule type" value="Genomic_DNA"/>
</dbReference>
<reference evidence="2 3" key="1">
    <citation type="submission" date="2016-12" db="EMBL/GenBank/DDBJ databases">
        <title>The genomes of Aspergillus section Nigri reveals drivers in fungal speciation.</title>
        <authorList>
            <consortium name="DOE Joint Genome Institute"/>
            <person name="Vesth T.C."/>
            <person name="Nybo J."/>
            <person name="Theobald S."/>
            <person name="Brandl J."/>
            <person name="Frisvad J.C."/>
            <person name="Nielsen K.F."/>
            <person name="Lyhne E.K."/>
            <person name="Kogle M.E."/>
            <person name="Kuo A."/>
            <person name="Riley R."/>
            <person name="Clum A."/>
            <person name="Nolan M."/>
            <person name="Lipzen A."/>
            <person name="Salamov A."/>
            <person name="Henrissat B."/>
            <person name="Wiebenga A."/>
            <person name="De Vries R.P."/>
            <person name="Grigoriev I.V."/>
            <person name="Mortensen U.H."/>
            <person name="Andersen M.R."/>
            <person name="Baker S.E."/>
        </authorList>
    </citation>
    <scope>NUCLEOTIDE SEQUENCE [LARGE SCALE GENOMIC DNA]</scope>
    <source>
        <strain evidence="2 3">CBS 117.55</strain>
    </source>
</reference>
<dbReference type="STRING" id="1448321.A0A317WK62"/>
<organism evidence="2 3">
    <name type="scientific">Aspergillus heteromorphus CBS 117.55</name>
    <dbReference type="NCBI Taxonomy" id="1448321"/>
    <lineage>
        <taxon>Eukaryota</taxon>
        <taxon>Fungi</taxon>
        <taxon>Dikarya</taxon>
        <taxon>Ascomycota</taxon>
        <taxon>Pezizomycotina</taxon>
        <taxon>Eurotiomycetes</taxon>
        <taxon>Eurotiomycetidae</taxon>
        <taxon>Eurotiales</taxon>
        <taxon>Aspergillaceae</taxon>
        <taxon>Aspergillus</taxon>
        <taxon>Aspergillus subgen. Circumdati</taxon>
    </lineage>
</organism>
<feature type="region of interest" description="Disordered" evidence="1">
    <location>
        <begin position="272"/>
        <end position="295"/>
    </location>
</feature>
<dbReference type="OrthoDB" id="4670414at2759"/>
<dbReference type="RefSeq" id="XP_025401086.1">
    <property type="nucleotide sequence ID" value="XM_025547915.1"/>
</dbReference>
<evidence type="ECO:0000256" key="1">
    <source>
        <dbReference type="SAM" id="MobiDB-lite"/>
    </source>
</evidence>
<dbReference type="GeneID" id="37070152"/>
<proteinExistence type="predicted"/>
<sequence>MAASDDSSFYLYGVGEKPEALTLGSLVLEKYWQPLIARHYTHEMLSDEALQEHAFTSNLTNVTFHGSSRLSPSIGLSAADIIDLNLAWNKDLERIVTAEKGTRIVLKDPESFLTASVLNNPLAQQKLKLWLSAARSAYVLNFKFARRPKIWLLTGLYMLEGTRTVVSRGHSKDASAGISSSVLGALSGVPVGGSVSLGHETSWELAMEVPERHVWAAQFRLLDAQFIKMGKTGLEGVQLPTSMGLYRDFMSVNTVRGAGQDGVELGLQSEIDDEEEDAFSEDGVGEDEQENEEMAEYEKRLEEAIGLFEGAPKHLLE</sequence>
<evidence type="ECO:0000313" key="3">
    <source>
        <dbReference type="Proteomes" id="UP000247233"/>
    </source>
</evidence>
<dbReference type="VEuPathDB" id="FungiDB:BO70DRAFT_427850"/>
<accession>A0A317WK62</accession>
<gene>
    <name evidence="2" type="ORF">BO70DRAFT_427850</name>
</gene>
<keyword evidence="3" id="KW-1185">Reference proteome</keyword>
<dbReference type="AlphaFoldDB" id="A0A317WK62"/>
<name>A0A317WK62_9EURO</name>